<proteinExistence type="predicted"/>
<protein>
    <submittedName>
        <fullName evidence="2">DnaJ domain protein</fullName>
    </submittedName>
</protein>
<sequence>MSLSTGSSLCGDNDQDLLFDEEEDIDFYAMLNVPKDATEDEINKAYRKRCLIFHPDRHTEDDRKEAEKIFVQLRRAHEVLMDPKKRAIYDALGVQGLDTQGWELVSRSANPENIRREYEFLQRLKEQELMMQRVHPSSSFIVKTSCAGVFYEEPYDRYPPQLVGISITQAVDCAITATNRVGLTGRVKTGNGRGDGNISLMWKKTAGKFHLENTLTASGDALSVSCRVARSLRTRAAIIVQPTLQYFPMQGSLVPALTLIVVNFFAISPNSNTFLITVYSMRLRVRWQGSIILNLSPSQSAVTTTLVRTENNQPKAVLNFTLSPTNSNIRLVYYMRNPEHDSFTESAVQVLFKKWWDRFLALFDDHSRDREVDTIKQEEAGRIVNLMRSTAERIRREEEKKLGIVILEAR</sequence>
<evidence type="ECO:0000313" key="2">
    <source>
        <dbReference type="EMBL" id="KJH42368.1"/>
    </source>
</evidence>
<dbReference type="SUPFAM" id="SSF46565">
    <property type="entry name" value="Chaperone J-domain"/>
    <property type="match status" value="1"/>
</dbReference>
<dbReference type="OrthoDB" id="18010at2759"/>
<dbReference type="GO" id="GO:0005739">
    <property type="term" value="C:mitochondrion"/>
    <property type="evidence" value="ECO:0007669"/>
    <property type="project" value="GOC"/>
</dbReference>
<dbReference type="PANTHER" id="PTHR44157:SF1">
    <property type="entry name" value="DNAJ HOMOLOG SUBFAMILY C MEMBER 11"/>
    <property type="match status" value="1"/>
</dbReference>
<dbReference type="EMBL" id="KN716674">
    <property type="protein sequence ID" value="KJH42368.1"/>
    <property type="molecule type" value="Genomic_DNA"/>
</dbReference>
<dbReference type="InterPro" id="IPR036869">
    <property type="entry name" value="J_dom_sf"/>
</dbReference>
<organism evidence="2 3">
    <name type="scientific">Dictyocaulus viviparus</name>
    <name type="common">Bovine lungworm</name>
    <dbReference type="NCBI Taxonomy" id="29172"/>
    <lineage>
        <taxon>Eukaryota</taxon>
        <taxon>Metazoa</taxon>
        <taxon>Ecdysozoa</taxon>
        <taxon>Nematoda</taxon>
        <taxon>Chromadorea</taxon>
        <taxon>Rhabditida</taxon>
        <taxon>Rhabditina</taxon>
        <taxon>Rhabditomorpha</taxon>
        <taxon>Strongyloidea</taxon>
        <taxon>Metastrongylidae</taxon>
        <taxon>Dictyocaulus</taxon>
    </lineage>
</organism>
<name>A0A0D8XCN8_DICVI</name>
<dbReference type="PROSITE" id="PS00636">
    <property type="entry name" value="DNAJ_1"/>
    <property type="match status" value="1"/>
</dbReference>
<dbReference type="Gene3D" id="1.10.287.110">
    <property type="entry name" value="DnaJ domain"/>
    <property type="match status" value="1"/>
</dbReference>
<dbReference type="CDD" id="cd06257">
    <property type="entry name" value="DnaJ"/>
    <property type="match status" value="1"/>
</dbReference>
<dbReference type="SMART" id="SM00271">
    <property type="entry name" value="DnaJ"/>
    <property type="match status" value="1"/>
</dbReference>
<accession>A0A0D8XCN8</accession>
<dbReference type="InterPro" id="IPR018253">
    <property type="entry name" value="DnaJ_domain_CS"/>
</dbReference>
<dbReference type="AlphaFoldDB" id="A0A0D8XCN8"/>
<evidence type="ECO:0000313" key="3">
    <source>
        <dbReference type="Proteomes" id="UP000053766"/>
    </source>
</evidence>
<dbReference type="PROSITE" id="PS50076">
    <property type="entry name" value="DNAJ_2"/>
    <property type="match status" value="1"/>
</dbReference>
<evidence type="ECO:0000259" key="1">
    <source>
        <dbReference type="PROSITE" id="PS50076"/>
    </source>
</evidence>
<dbReference type="Proteomes" id="UP000053766">
    <property type="component" value="Unassembled WGS sequence"/>
</dbReference>
<dbReference type="InterPro" id="IPR001623">
    <property type="entry name" value="DnaJ_domain"/>
</dbReference>
<feature type="domain" description="J" evidence="1">
    <location>
        <begin position="26"/>
        <end position="93"/>
    </location>
</feature>
<dbReference type="GO" id="GO:0042407">
    <property type="term" value="P:cristae formation"/>
    <property type="evidence" value="ECO:0007669"/>
    <property type="project" value="TreeGrafter"/>
</dbReference>
<dbReference type="InterPro" id="IPR052243">
    <property type="entry name" value="Mito_inner_membrane_organizer"/>
</dbReference>
<dbReference type="PANTHER" id="PTHR44157">
    <property type="entry name" value="DNAJ HOMOLOG SUBFAMILY C MEMBER 11"/>
    <property type="match status" value="1"/>
</dbReference>
<keyword evidence="3" id="KW-1185">Reference proteome</keyword>
<dbReference type="PRINTS" id="PR00625">
    <property type="entry name" value="JDOMAIN"/>
</dbReference>
<dbReference type="STRING" id="29172.A0A0D8XCN8"/>
<reference evidence="2 3" key="1">
    <citation type="submission" date="2013-11" db="EMBL/GenBank/DDBJ databases">
        <title>Draft genome of the bovine lungworm Dictyocaulus viviparus.</title>
        <authorList>
            <person name="Mitreva M."/>
        </authorList>
    </citation>
    <scope>NUCLEOTIDE SEQUENCE [LARGE SCALE GENOMIC DNA]</scope>
    <source>
        <strain evidence="2 3">HannoverDv2000</strain>
    </source>
</reference>
<gene>
    <name evidence="2" type="ORF">DICVIV_11650</name>
</gene>
<reference evidence="3" key="2">
    <citation type="journal article" date="2016" name="Sci. Rep.">
        <title>Dictyocaulus viviparus genome, variome and transcriptome elucidate lungworm biology and support future intervention.</title>
        <authorList>
            <person name="McNulty S.N."/>
            <person name="Strube C."/>
            <person name="Rosa B.A."/>
            <person name="Martin J.C."/>
            <person name="Tyagi R."/>
            <person name="Choi Y.J."/>
            <person name="Wang Q."/>
            <person name="Hallsworth Pepin K."/>
            <person name="Zhang X."/>
            <person name="Ozersky P."/>
            <person name="Wilson R.K."/>
            <person name="Sternberg P.W."/>
            <person name="Gasser R.B."/>
            <person name="Mitreva M."/>
        </authorList>
    </citation>
    <scope>NUCLEOTIDE SEQUENCE [LARGE SCALE GENOMIC DNA]</scope>
    <source>
        <strain evidence="3">HannoverDv2000</strain>
    </source>
</reference>
<dbReference type="Pfam" id="PF00226">
    <property type="entry name" value="DnaJ"/>
    <property type="match status" value="1"/>
</dbReference>